<accession>A0AAE1CVQ5</accession>
<keyword evidence="1" id="KW-1133">Transmembrane helix</keyword>
<comment type="caution">
    <text evidence="2">The sequence shown here is derived from an EMBL/GenBank/DDBJ whole genome shotgun (WGS) entry which is preliminary data.</text>
</comment>
<name>A0AAE1CVQ5_9GAST</name>
<organism evidence="2 3">
    <name type="scientific">Elysia crispata</name>
    <name type="common">lettuce slug</name>
    <dbReference type="NCBI Taxonomy" id="231223"/>
    <lineage>
        <taxon>Eukaryota</taxon>
        <taxon>Metazoa</taxon>
        <taxon>Spiralia</taxon>
        <taxon>Lophotrochozoa</taxon>
        <taxon>Mollusca</taxon>
        <taxon>Gastropoda</taxon>
        <taxon>Heterobranchia</taxon>
        <taxon>Euthyneura</taxon>
        <taxon>Panpulmonata</taxon>
        <taxon>Sacoglossa</taxon>
        <taxon>Placobranchoidea</taxon>
        <taxon>Plakobranchidae</taxon>
        <taxon>Elysia</taxon>
    </lineage>
</organism>
<evidence type="ECO:0000256" key="1">
    <source>
        <dbReference type="SAM" id="Phobius"/>
    </source>
</evidence>
<evidence type="ECO:0000313" key="3">
    <source>
        <dbReference type="Proteomes" id="UP001283361"/>
    </source>
</evidence>
<keyword evidence="1" id="KW-0812">Transmembrane</keyword>
<keyword evidence="3" id="KW-1185">Reference proteome</keyword>
<dbReference type="EMBL" id="JAWDGP010006598">
    <property type="protein sequence ID" value="KAK3738414.1"/>
    <property type="molecule type" value="Genomic_DNA"/>
</dbReference>
<sequence length="85" mass="9762">MVSIHPGWFLICRAVHSVCCFTFFVCFAHWFCLGTRRQETRLVRWRLAAPICGCSKASIAIKLIFEADLELGTTRENLGICLNRR</sequence>
<gene>
    <name evidence="2" type="ORF">RRG08_037051</name>
</gene>
<dbReference type="Proteomes" id="UP001283361">
    <property type="component" value="Unassembled WGS sequence"/>
</dbReference>
<feature type="transmembrane region" description="Helical" evidence="1">
    <location>
        <begin position="6"/>
        <end position="32"/>
    </location>
</feature>
<proteinExistence type="predicted"/>
<keyword evidence="1" id="KW-0472">Membrane</keyword>
<reference evidence="2" key="1">
    <citation type="journal article" date="2023" name="G3 (Bethesda)">
        <title>A reference genome for the long-term kleptoplast-retaining sea slug Elysia crispata morphotype clarki.</title>
        <authorList>
            <person name="Eastman K.E."/>
            <person name="Pendleton A.L."/>
            <person name="Shaikh M.A."/>
            <person name="Suttiyut T."/>
            <person name="Ogas R."/>
            <person name="Tomko P."/>
            <person name="Gavelis G."/>
            <person name="Widhalm J.R."/>
            <person name="Wisecaver J.H."/>
        </authorList>
    </citation>
    <scope>NUCLEOTIDE SEQUENCE</scope>
    <source>
        <strain evidence="2">ECLA1</strain>
    </source>
</reference>
<evidence type="ECO:0000313" key="2">
    <source>
        <dbReference type="EMBL" id="KAK3738414.1"/>
    </source>
</evidence>
<protein>
    <submittedName>
        <fullName evidence="2">Uncharacterized protein</fullName>
    </submittedName>
</protein>
<dbReference type="AlphaFoldDB" id="A0AAE1CVQ5"/>